<organism evidence="1 2">
    <name type="scientific">Populus alba x Populus x berolinensis</name>
    <dbReference type="NCBI Taxonomy" id="444605"/>
    <lineage>
        <taxon>Eukaryota</taxon>
        <taxon>Viridiplantae</taxon>
        <taxon>Streptophyta</taxon>
        <taxon>Embryophyta</taxon>
        <taxon>Tracheophyta</taxon>
        <taxon>Spermatophyta</taxon>
        <taxon>Magnoliopsida</taxon>
        <taxon>eudicotyledons</taxon>
        <taxon>Gunneridae</taxon>
        <taxon>Pentapetalae</taxon>
        <taxon>rosids</taxon>
        <taxon>fabids</taxon>
        <taxon>Malpighiales</taxon>
        <taxon>Salicaceae</taxon>
        <taxon>Saliceae</taxon>
        <taxon>Populus</taxon>
    </lineage>
</organism>
<reference evidence="1" key="1">
    <citation type="journal article" date="2023" name="Mol. Ecol. Resour.">
        <title>Chromosome-level genome assembly of a triploid poplar Populus alba 'Berolinensis'.</title>
        <authorList>
            <person name="Chen S."/>
            <person name="Yu Y."/>
            <person name="Wang X."/>
            <person name="Wang S."/>
            <person name="Zhang T."/>
            <person name="Zhou Y."/>
            <person name="He R."/>
            <person name="Meng N."/>
            <person name="Wang Y."/>
            <person name="Liu W."/>
            <person name="Liu Z."/>
            <person name="Liu J."/>
            <person name="Guo Q."/>
            <person name="Huang H."/>
            <person name="Sederoff R.R."/>
            <person name="Wang G."/>
            <person name="Qu G."/>
            <person name="Chen S."/>
        </authorList>
    </citation>
    <scope>NUCLEOTIDE SEQUENCE</scope>
    <source>
        <strain evidence="1">SC-2020</strain>
    </source>
</reference>
<gene>
    <name evidence="1" type="ORF">NC653_009412</name>
</gene>
<proteinExistence type="predicted"/>
<evidence type="ECO:0000313" key="2">
    <source>
        <dbReference type="Proteomes" id="UP001164929"/>
    </source>
</evidence>
<evidence type="ECO:0000313" key="1">
    <source>
        <dbReference type="EMBL" id="KAJ7004557.1"/>
    </source>
</evidence>
<name>A0AAD6RA68_9ROSI</name>
<keyword evidence="2" id="KW-1185">Reference proteome</keyword>
<dbReference type="Proteomes" id="UP001164929">
    <property type="component" value="Chromosome 3"/>
</dbReference>
<protein>
    <submittedName>
        <fullName evidence="1">Uncharacterized protein</fullName>
    </submittedName>
</protein>
<sequence>MQCCTVCGERSGGGNWYVDVVSFASTANFNTIYSHVFFFGVVKNVFKNIF</sequence>
<dbReference type="EMBL" id="JAQIZT010000003">
    <property type="protein sequence ID" value="KAJ7004557.1"/>
    <property type="molecule type" value="Genomic_DNA"/>
</dbReference>
<dbReference type="AlphaFoldDB" id="A0AAD6RA68"/>
<accession>A0AAD6RA68</accession>
<comment type="caution">
    <text evidence="1">The sequence shown here is derived from an EMBL/GenBank/DDBJ whole genome shotgun (WGS) entry which is preliminary data.</text>
</comment>